<dbReference type="PANTHER" id="PTHR43316:SF8">
    <property type="entry name" value="HAD FAMILY HYDROLASE"/>
    <property type="match status" value="1"/>
</dbReference>
<keyword evidence="3" id="KW-1185">Reference proteome</keyword>
<evidence type="ECO:0000313" key="2">
    <source>
        <dbReference type="EMBL" id="TKZ22128.1"/>
    </source>
</evidence>
<dbReference type="InterPro" id="IPR023214">
    <property type="entry name" value="HAD_sf"/>
</dbReference>
<dbReference type="OrthoDB" id="6101375at2"/>
<dbReference type="AlphaFoldDB" id="A0A4U7N8L4"/>
<evidence type="ECO:0000256" key="1">
    <source>
        <dbReference type="ARBA" id="ARBA00022801"/>
    </source>
</evidence>
<dbReference type="InterPro" id="IPR036412">
    <property type="entry name" value="HAD-like_sf"/>
</dbReference>
<dbReference type="EMBL" id="SULI01000002">
    <property type="protein sequence ID" value="TKZ22128.1"/>
    <property type="molecule type" value="Genomic_DNA"/>
</dbReference>
<comment type="caution">
    <text evidence="2">The sequence shown here is derived from an EMBL/GenBank/DDBJ whole genome shotgun (WGS) entry which is preliminary data.</text>
</comment>
<dbReference type="Proteomes" id="UP000306575">
    <property type="component" value="Unassembled WGS sequence"/>
</dbReference>
<dbReference type="Gene3D" id="3.40.50.1000">
    <property type="entry name" value="HAD superfamily/HAD-like"/>
    <property type="match status" value="1"/>
</dbReference>
<proteinExistence type="predicted"/>
<dbReference type="SUPFAM" id="SSF56784">
    <property type="entry name" value="HAD-like"/>
    <property type="match status" value="1"/>
</dbReference>
<dbReference type="InterPro" id="IPR051540">
    <property type="entry name" value="S-2-haloacid_dehalogenase"/>
</dbReference>
<sequence length="233" mass="25841">MTKTLTTLGFDADDTLWHNERFFRITQERFADLLSDFTPQDHLEARLLEAEKRNNGHYGFGVKGFVLSMIETAIEVTQGRVPACVISELMAAGRDMLEHPIELLPGVEDTIRELSKSHSLILVTKGDLLDQERKLAQSGLGEMFNWVEIVSHKTPDIYTRVFSQHGDGAARALMVGNSLRSDVLPALAAGSWGVHVPHGMTWALEHAEPPVGAARFAEIESLDFLPDLVRNIG</sequence>
<dbReference type="Pfam" id="PF00702">
    <property type="entry name" value="Hydrolase"/>
    <property type="match status" value="1"/>
</dbReference>
<dbReference type="SFLD" id="SFLDG01129">
    <property type="entry name" value="C1.5:_HAD__Beta-PGM__Phosphata"/>
    <property type="match status" value="1"/>
</dbReference>
<evidence type="ECO:0000313" key="3">
    <source>
        <dbReference type="Proteomes" id="UP000306575"/>
    </source>
</evidence>
<name>A0A4U7N8L4_9RHOB</name>
<dbReference type="SFLD" id="SFLDS00003">
    <property type="entry name" value="Haloacid_Dehalogenase"/>
    <property type="match status" value="1"/>
</dbReference>
<reference evidence="2 3" key="1">
    <citation type="submission" date="2019-04" db="EMBL/GenBank/DDBJ databases">
        <title>Genome sequence of Pelagicola litoralis CL-ES2.</title>
        <authorList>
            <person name="Cao J."/>
        </authorList>
    </citation>
    <scope>NUCLEOTIDE SEQUENCE [LARGE SCALE GENOMIC DNA]</scope>
    <source>
        <strain evidence="2 3">CL-ES2</strain>
    </source>
</reference>
<organism evidence="2 3">
    <name type="scientific">Shimia litoralis</name>
    <dbReference type="NCBI Taxonomy" id="420403"/>
    <lineage>
        <taxon>Bacteria</taxon>
        <taxon>Pseudomonadati</taxon>
        <taxon>Pseudomonadota</taxon>
        <taxon>Alphaproteobacteria</taxon>
        <taxon>Rhodobacterales</taxon>
        <taxon>Roseobacteraceae</taxon>
    </lineage>
</organism>
<accession>A0A4U7N8L4</accession>
<dbReference type="GO" id="GO:0016787">
    <property type="term" value="F:hydrolase activity"/>
    <property type="evidence" value="ECO:0007669"/>
    <property type="project" value="UniProtKB-KW"/>
</dbReference>
<dbReference type="CDD" id="cd07515">
    <property type="entry name" value="HAD-like"/>
    <property type="match status" value="1"/>
</dbReference>
<dbReference type="Gene3D" id="1.10.150.240">
    <property type="entry name" value="Putative phosphatase, domain 2"/>
    <property type="match status" value="1"/>
</dbReference>
<dbReference type="RefSeq" id="WP_138014840.1">
    <property type="nucleotide sequence ID" value="NZ_SULI01000002.1"/>
</dbReference>
<dbReference type="InterPro" id="IPR023198">
    <property type="entry name" value="PGP-like_dom2"/>
</dbReference>
<protein>
    <submittedName>
        <fullName evidence="2">HAD family hydrolase</fullName>
    </submittedName>
</protein>
<gene>
    <name evidence="2" type="ORF">FAP39_02705</name>
</gene>
<keyword evidence="1 2" id="KW-0378">Hydrolase</keyword>
<dbReference type="PANTHER" id="PTHR43316">
    <property type="entry name" value="HYDROLASE, HALOACID DELAHOGENASE-RELATED"/>
    <property type="match status" value="1"/>
</dbReference>